<name>A0AAU6QGC9_9ANNE</name>
<gene>
    <name evidence="5" type="primary">ND6</name>
</gene>
<keyword evidence="1" id="KW-1133">Transmembrane helix</keyword>
<geneLocation type="mitochondrion" evidence="5"/>
<evidence type="ECO:0000313" key="3">
    <source>
        <dbReference type="EMBL" id="WZB40463.1"/>
    </source>
</evidence>
<sequence length="156" mass="17300">MTTLFFLCSIIAISSTLTLAASPLFLGLWVMLLALMMAMNISMSATSWLGLMMFLIYVGGLLVMFAYFVALTPNLLIEGKTMMYTLMLTTPLLFMILLTTSIMDNKTFSNISQFPMSYLMSENMASVTLIALTLFFALIAVVKMCSTFSAPLRPFN</sequence>
<evidence type="ECO:0000313" key="2">
    <source>
        <dbReference type="EMBL" id="WZB40437.1"/>
    </source>
</evidence>
<dbReference type="EMBL" id="OR935911">
    <property type="protein sequence ID" value="WZB40476.1"/>
    <property type="molecule type" value="Genomic_DNA"/>
</dbReference>
<dbReference type="EMBL" id="OR935910">
    <property type="protein sequence ID" value="WZB40463.1"/>
    <property type="molecule type" value="Genomic_DNA"/>
</dbReference>
<proteinExistence type="predicted"/>
<feature type="transmembrane region" description="Helical" evidence="1">
    <location>
        <begin position="124"/>
        <end position="142"/>
    </location>
</feature>
<dbReference type="EMBL" id="OR935908">
    <property type="protein sequence ID" value="WZB40437.1"/>
    <property type="molecule type" value="Genomic_DNA"/>
</dbReference>
<keyword evidence="5" id="KW-0496">Mitochondrion</keyword>
<organism evidence="5">
    <name type="scientific">Prionospio sp. 3 MH-2023</name>
    <dbReference type="NCBI Taxonomy" id="3059271"/>
    <lineage>
        <taxon>Eukaryota</taxon>
        <taxon>Metazoa</taxon>
        <taxon>Spiralia</taxon>
        <taxon>Lophotrochozoa</taxon>
        <taxon>Annelida</taxon>
        <taxon>Polychaeta</taxon>
        <taxon>Sedentaria</taxon>
        <taxon>Canalipalpata</taxon>
        <taxon>Spionida</taxon>
        <taxon>Spionidae</taxon>
        <taxon>Prionospio</taxon>
    </lineage>
</organism>
<evidence type="ECO:0000256" key="1">
    <source>
        <dbReference type="SAM" id="Phobius"/>
    </source>
</evidence>
<evidence type="ECO:0000313" key="4">
    <source>
        <dbReference type="EMBL" id="WZB40476.1"/>
    </source>
</evidence>
<feature type="transmembrane region" description="Helical" evidence="1">
    <location>
        <begin position="82"/>
        <end position="103"/>
    </location>
</feature>
<evidence type="ECO:0000313" key="5">
    <source>
        <dbReference type="EMBL" id="WZB40489.1"/>
    </source>
</evidence>
<feature type="transmembrane region" description="Helical" evidence="1">
    <location>
        <begin position="48"/>
        <end position="70"/>
    </location>
</feature>
<keyword evidence="1" id="KW-0812">Transmembrane</keyword>
<protein>
    <submittedName>
        <fullName evidence="5">NADH dehydrogenase subunit 6</fullName>
    </submittedName>
</protein>
<accession>A0AAU6QGC9</accession>
<dbReference type="EMBL" id="OR935912">
    <property type="protein sequence ID" value="WZB40489.1"/>
    <property type="molecule type" value="Genomic_DNA"/>
</dbReference>
<reference evidence="5" key="1">
    <citation type="submission" date="2023-11" db="EMBL/GenBank/DDBJ databases">
        <title>Species delimitation and phylogenetic relationships of the Prionospio complex (Annelida, Spionidae) in the Northeast Atlantic.</title>
        <authorList>
            <person name="Hektoen M.M."/>
            <person name="Bakken T."/>
            <person name="Radashevsky V.I."/>
            <person name="Ekrem T."/>
            <person name="Dunshea G."/>
        </authorList>
    </citation>
    <scope>NUCLEOTIDE SEQUENCE</scope>
    <source>
        <strain evidence="2">MH26</strain>
        <strain evidence="3">MH28</strain>
        <strain evidence="4">MH29</strain>
        <strain evidence="5">MH31</strain>
    </source>
</reference>
<dbReference type="AlphaFoldDB" id="A0AAU6QGC9"/>
<keyword evidence="1" id="KW-0472">Membrane</keyword>